<organism evidence="2 3">
    <name type="scientific">Psilocybe cyanescens</name>
    <dbReference type="NCBI Taxonomy" id="93625"/>
    <lineage>
        <taxon>Eukaryota</taxon>
        <taxon>Fungi</taxon>
        <taxon>Dikarya</taxon>
        <taxon>Basidiomycota</taxon>
        <taxon>Agaricomycotina</taxon>
        <taxon>Agaricomycetes</taxon>
        <taxon>Agaricomycetidae</taxon>
        <taxon>Agaricales</taxon>
        <taxon>Agaricineae</taxon>
        <taxon>Strophariaceae</taxon>
        <taxon>Psilocybe</taxon>
    </lineage>
</organism>
<dbReference type="Proteomes" id="UP000283269">
    <property type="component" value="Unassembled WGS sequence"/>
</dbReference>
<evidence type="ECO:0000256" key="1">
    <source>
        <dbReference type="SAM" id="MobiDB-lite"/>
    </source>
</evidence>
<reference evidence="2 3" key="1">
    <citation type="journal article" date="2018" name="Evol. Lett.">
        <title>Horizontal gene cluster transfer increased hallucinogenic mushroom diversity.</title>
        <authorList>
            <person name="Reynolds H.T."/>
            <person name="Vijayakumar V."/>
            <person name="Gluck-Thaler E."/>
            <person name="Korotkin H.B."/>
            <person name="Matheny P.B."/>
            <person name="Slot J.C."/>
        </authorList>
    </citation>
    <scope>NUCLEOTIDE SEQUENCE [LARGE SCALE GENOMIC DNA]</scope>
    <source>
        <strain evidence="2 3">2631</strain>
    </source>
</reference>
<evidence type="ECO:0000313" key="2">
    <source>
        <dbReference type="EMBL" id="PPQ88635.1"/>
    </source>
</evidence>
<gene>
    <name evidence="2" type="ORF">CVT25_010211</name>
</gene>
<dbReference type="EMBL" id="NHYD01002055">
    <property type="protein sequence ID" value="PPQ88635.1"/>
    <property type="molecule type" value="Genomic_DNA"/>
</dbReference>
<evidence type="ECO:0000313" key="3">
    <source>
        <dbReference type="Proteomes" id="UP000283269"/>
    </source>
</evidence>
<protein>
    <submittedName>
        <fullName evidence="2">Uncharacterized protein</fullName>
    </submittedName>
</protein>
<keyword evidence="3" id="KW-1185">Reference proteome</keyword>
<proteinExistence type="predicted"/>
<feature type="compositionally biased region" description="Polar residues" evidence="1">
    <location>
        <begin position="139"/>
        <end position="148"/>
    </location>
</feature>
<name>A0A409XD02_PSICY</name>
<sequence length="256" mass="28961">MDELSLNYSYLSLNDLPFIVPDPQFSAEPQTIEESLDIPLHAPVPFSGHGPAFMDPNYIYHDSTCQAPEIFYMQNGHFYETQDSSLGKENYNATNYQVDQDISNMLWDTGHFDAGVTSVHSTFLTPSALRLAELEAKGQGQTPVTENNSGDEEVRVESASKARRRAMAKSIGFTPTDPDTISSHDKKRHYLECLEQYVIYLHEQFELVGARPDPLQRVASYKGLSSKSIRTLLVHMENTTRKLNIRTQAEEQIIKQ</sequence>
<comment type="caution">
    <text evidence="2">The sequence shown here is derived from an EMBL/GenBank/DDBJ whole genome shotgun (WGS) entry which is preliminary data.</text>
</comment>
<dbReference type="OrthoDB" id="3258400at2759"/>
<dbReference type="STRING" id="93625.A0A409XD02"/>
<dbReference type="InParanoid" id="A0A409XD02"/>
<dbReference type="AlphaFoldDB" id="A0A409XD02"/>
<accession>A0A409XD02</accession>
<feature type="region of interest" description="Disordered" evidence="1">
    <location>
        <begin position="137"/>
        <end position="160"/>
    </location>
</feature>